<evidence type="ECO:0000313" key="10">
    <source>
        <dbReference type="EMBL" id="WHP85784.1"/>
    </source>
</evidence>
<keyword evidence="4" id="KW-0812">Transmembrane</keyword>
<reference evidence="10 11" key="1">
    <citation type="submission" date="2022-03" db="EMBL/GenBank/DDBJ databases">
        <title>Survey of Intraspecific Variation of Edwardsiella anguillarum Isolates from Non-Anguillid Fish Host Originating from Varied Geographic Locations.</title>
        <authorList>
            <person name="Armwood A.R."/>
            <person name="Woodyard E."/>
            <person name="Waldbieser G.C."/>
            <person name="Camus A.C."/>
            <person name="Divya D."/>
            <person name="Tekedar H."/>
            <person name="Soto E."/>
            <person name="Stein C."/>
            <person name="Ucko M."/>
            <person name="Ware C."/>
            <person name="Griffin M.J."/>
        </authorList>
    </citation>
    <scope>NUCLEOTIDE SEQUENCE [LARGE SCALE GENOMIC DNA]</scope>
    <source>
        <strain evidence="10 11">R18-35-2</strain>
    </source>
</reference>
<dbReference type="SUPFAM" id="SSF54523">
    <property type="entry name" value="Pili subunits"/>
    <property type="match status" value="1"/>
</dbReference>
<sequence length="97" mass="10222">MAGLFQPDTVGGFNASAARGCYKDQHAVSVGMGHRFPHRLTAKADAAFNDNALEYSVGINYEFNGAPPPAISAPAMNWKSGHKSAIPDNQSDAGDPF</sequence>
<organism evidence="10 11">
    <name type="scientific">Edwardsiella anguillarum</name>
    <dbReference type="NCBI Taxonomy" id="1821960"/>
    <lineage>
        <taxon>Bacteria</taxon>
        <taxon>Pseudomonadati</taxon>
        <taxon>Pseudomonadota</taxon>
        <taxon>Gammaproteobacteria</taxon>
        <taxon>Enterobacterales</taxon>
        <taxon>Hafniaceae</taxon>
        <taxon>Edwardsiella</taxon>
    </lineage>
</organism>
<feature type="compositionally biased region" description="Polar residues" evidence="8">
    <location>
        <begin position="87"/>
        <end position="97"/>
    </location>
</feature>
<evidence type="ECO:0000256" key="3">
    <source>
        <dbReference type="ARBA" id="ARBA00022452"/>
    </source>
</evidence>
<dbReference type="Pfam" id="PF03895">
    <property type="entry name" value="YadA_anchor"/>
    <property type="match status" value="1"/>
</dbReference>
<evidence type="ECO:0000259" key="9">
    <source>
        <dbReference type="Pfam" id="PF03895"/>
    </source>
</evidence>
<evidence type="ECO:0000256" key="6">
    <source>
        <dbReference type="ARBA" id="ARBA00023136"/>
    </source>
</evidence>
<evidence type="ECO:0000256" key="7">
    <source>
        <dbReference type="ARBA" id="ARBA00023237"/>
    </source>
</evidence>
<gene>
    <name evidence="10" type="ORF">MQ095_09185</name>
</gene>
<keyword evidence="3" id="KW-1134">Transmembrane beta strand</keyword>
<keyword evidence="11" id="KW-1185">Reference proteome</keyword>
<evidence type="ECO:0000256" key="4">
    <source>
        <dbReference type="ARBA" id="ARBA00022692"/>
    </source>
</evidence>
<dbReference type="InterPro" id="IPR005594">
    <property type="entry name" value="YadA_C"/>
</dbReference>
<comment type="subcellular location">
    <subcellularLocation>
        <location evidence="2">Cell outer membrane</location>
    </subcellularLocation>
    <subcellularLocation>
        <location evidence="1">Cell surface</location>
    </subcellularLocation>
</comment>
<proteinExistence type="predicted"/>
<evidence type="ECO:0000256" key="1">
    <source>
        <dbReference type="ARBA" id="ARBA00004241"/>
    </source>
</evidence>
<dbReference type="Gene3D" id="3.30.1300.30">
    <property type="entry name" value="GSPII I/J protein-like"/>
    <property type="match status" value="1"/>
</dbReference>
<protein>
    <submittedName>
        <fullName evidence="10">YadA-like family protein</fullName>
    </submittedName>
</protein>
<feature type="region of interest" description="Disordered" evidence="8">
    <location>
        <begin position="74"/>
        <end position="97"/>
    </location>
</feature>
<dbReference type="Proteomes" id="UP001238370">
    <property type="component" value="Chromosome"/>
</dbReference>
<dbReference type="EMBL" id="CP094302">
    <property type="protein sequence ID" value="WHP85784.1"/>
    <property type="molecule type" value="Genomic_DNA"/>
</dbReference>
<evidence type="ECO:0000256" key="5">
    <source>
        <dbReference type="ARBA" id="ARBA00022729"/>
    </source>
</evidence>
<evidence type="ECO:0000313" key="11">
    <source>
        <dbReference type="Proteomes" id="UP001238370"/>
    </source>
</evidence>
<dbReference type="GeneID" id="33941761"/>
<keyword evidence="6" id="KW-0472">Membrane</keyword>
<name>A0ABY8SJF6_9GAMM</name>
<accession>A0ABY8SJF6</accession>
<keyword evidence="7" id="KW-0998">Cell outer membrane</keyword>
<feature type="domain" description="Trimeric autotransporter adhesin YadA-like C-terminal membrane anchor" evidence="9">
    <location>
        <begin position="5"/>
        <end position="63"/>
    </location>
</feature>
<evidence type="ECO:0000256" key="2">
    <source>
        <dbReference type="ARBA" id="ARBA00004442"/>
    </source>
</evidence>
<dbReference type="RefSeq" id="WP_225865199.1">
    <property type="nucleotide sequence ID" value="NZ_AP028982.1"/>
</dbReference>
<keyword evidence="5" id="KW-0732">Signal</keyword>
<evidence type="ECO:0000256" key="8">
    <source>
        <dbReference type="SAM" id="MobiDB-lite"/>
    </source>
</evidence>
<dbReference type="InterPro" id="IPR045584">
    <property type="entry name" value="Pilin-like"/>
</dbReference>